<dbReference type="SUPFAM" id="SSF50156">
    <property type="entry name" value="PDZ domain-like"/>
    <property type="match status" value="1"/>
</dbReference>
<organism evidence="5 6">
    <name type="scientific">Sulfobacillus benefaciens</name>
    <dbReference type="NCBI Taxonomy" id="453960"/>
    <lineage>
        <taxon>Bacteria</taxon>
        <taxon>Bacillati</taxon>
        <taxon>Bacillota</taxon>
        <taxon>Clostridia</taxon>
        <taxon>Eubacteriales</taxon>
        <taxon>Clostridiales Family XVII. Incertae Sedis</taxon>
        <taxon>Sulfobacillus</taxon>
    </lineage>
</organism>
<evidence type="ECO:0000259" key="4">
    <source>
        <dbReference type="PROSITE" id="PS50106"/>
    </source>
</evidence>
<dbReference type="InterPro" id="IPR043504">
    <property type="entry name" value="Peptidase_S1_PA_chymotrypsin"/>
</dbReference>
<dbReference type="GO" id="GO:0006508">
    <property type="term" value="P:proteolysis"/>
    <property type="evidence" value="ECO:0007669"/>
    <property type="project" value="UniProtKB-KW"/>
</dbReference>
<dbReference type="PROSITE" id="PS50106">
    <property type="entry name" value="PDZ"/>
    <property type="match status" value="1"/>
</dbReference>
<dbReference type="Pfam" id="PF13180">
    <property type="entry name" value="PDZ_2"/>
    <property type="match status" value="1"/>
</dbReference>
<protein>
    <submittedName>
        <fullName evidence="5">Peptidase A2</fullName>
    </submittedName>
</protein>
<reference evidence="5 6" key="1">
    <citation type="journal article" date="2014" name="BMC Genomics">
        <title>Comparison of environmental and isolate Sulfobacillus genomes reveals diverse carbon, sulfur, nitrogen, and hydrogen metabolisms.</title>
        <authorList>
            <person name="Justice N.B."/>
            <person name="Norman A."/>
            <person name="Brown C.T."/>
            <person name="Singh A."/>
            <person name="Thomas B.C."/>
            <person name="Banfield J.F."/>
        </authorList>
    </citation>
    <scope>NUCLEOTIDE SEQUENCE [LARGE SCALE GENOMIC DNA]</scope>
    <source>
        <strain evidence="5">AMDSBA1</strain>
    </source>
</reference>
<dbReference type="InterPro" id="IPR001478">
    <property type="entry name" value="PDZ"/>
</dbReference>
<dbReference type="SUPFAM" id="SSF50494">
    <property type="entry name" value="Trypsin-like serine proteases"/>
    <property type="match status" value="1"/>
</dbReference>
<dbReference type="Pfam" id="PF13365">
    <property type="entry name" value="Trypsin_2"/>
    <property type="match status" value="1"/>
</dbReference>
<dbReference type="InterPro" id="IPR051201">
    <property type="entry name" value="Chloro_Bact_Ser_Proteases"/>
</dbReference>
<keyword evidence="3" id="KW-0378">Hydrolase</keyword>
<dbReference type="SMART" id="SM00228">
    <property type="entry name" value="PDZ"/>
    <property type="match status" value="1"/>
</dbReference>
<dbReference type="PANTHER" id="PTHR43343">
    <property type="entry name" value="PEPTIDASE S12"/>
    <property type="match status" value="1"/>
</dbReference>
<dbReference type="InterPro" id="IPR036034">
    <property type="entry name" value="PDZ_sf"/>
</dbReference>
<evidence type="ECO:0000313" key="5">
    <source>
        <dbReference type="EMBL" id="PSR25172.1"/>
    </source>
</evidence>
<dbReference type="InterPro" id="IPR001940">
    <property type="entry name" value="Peptidase_S1C"/>
</dbReference>
<feature type="domain" description="PDZ" evidence="4">
    <location>
        <begin position="298"/>
        <end position="352"/>
    </location>
</feature>
<proteinExistence type="inferred from homology"/>
<dbReference type="Gene3D" id="2.40.10.10">
    <property type="entry name" value="Trypsin-like serine proteases"/>
    <property type="match status" value="2"/>
</dbReference>
<name>A0A2T2WSI3_9FIRM</name>
<evidence type="ECO:0000313" key="6">
    <source>
        <dbReference type="Proteomes" id="UP000242699"/>
    </source>
</evidence>
<keyword evidence="2" id="KW-0645">Protease</keyword>
<comment type="caution">
    <text evidence="5">The sequence shown here is derived from an EMBL/GenBank/DDBJ whole genome shotgun (WGS) entry which is preliminary data.</text>
</comment>
<accession>A0A2T2WSI3</accession>
<dbReference type="InterPro" id="IPR009003">
    <property type="entry name" value="Peptidase_S1_PA"/>
</dbReference>
<dbReference type="Proteomes" id="UP000242699">
    <property type="component" value="Unassembled WGS sequence"/>
</dbReference>
<comment type="similarity">
    <text evidence="1">Belongs to the peptidase S1C family.</text>
</comment>
<dbReference type="Gene3D" id="2.30.42.10">
    <property type="match status" value="1"/>
</dbReference>
<dbReference type="GO" id="GO:0004252">
    <property type="term" value="F:serine-type endopeptidase activity"/>
    <property type="evidence" value="ECO:0007669"/>
    <property type="project" value="InterPro"/>
</dbReference>
<dbReference type="PANTHER" id="PTHR43343:SF3">
    <property type="entry name" value="PROTEASE DO-LIKE 8, CHLOROPLASTIC"/>
    <property type="match status" value="1"/>
</dbReference>
<evidence type="ECO:0000256" key="1">
    <source>
        <dbReference type="ARBA" id="ARBA00010541"/>
    </source>
</evidence>
<dbReference type="PRINTS" id="PR00834">
    <property type="entry name" value="PROTEASES2C"/>
</dbReference>
<evidence type="ECO:0000256" key="3">
    <source>
        <dbReference type="ARBA" id="ARBA00022801"/>
    </source>
</evidence>
<dbReference type="AlphaFoldDB" id="A0A2T2WSI3"/>
<sequence length="403" mass="41634">MRPITRTISAAVVGFAVGAGAVSGGMLAYHQMNPNANATLSQSAAKTPYATVATSTPATLPLGPDTIANVVKRDGPAVVKIVASVPQSTSLSSSPYFNQFFGSLFGNGIPVTPQATVQTDIGSGFFINSRGYLLTNDHVIHGATKIQVYVPGYSKAFTATRVGTDYATDLAVLKISAPKPLPYLVLGNSNQTPVGAWVVAIGNPYDLSHTVTEGVISAKGRPLTIGSRNYRNLLQTSAAINPGNSGGPLLNLAGQVVGINTAVSTQGQGIGFAIPTSTVEQILPQLMKYGHVIRPWVGVFIATDTKSLAKQYGLPTSQGVVIVSVEPNSPAASAGLSPGEVITAVNGQTVTNDTQLKNLIDKMKVGQQATLTLNDQGKTVSKTVTIGQEPNGPITPPSTAPSF</sequence>
<gene>
    <name evidence="5" type="ORF">C7B43_17390</name>
</gene>
<dbReference type="EMBL" id="PXYT01000059">
    <property type="protein sequence ID" value="PSR25172.1"/>
    <property type="molecule type" value="Genomic_DNA"/>
</dbReference>
<evidence type="ECO:0000256" key="2">
    <source>
        <dbReference type="ARBA" id="ARBA00022670"/>
    </source>
</evidence>